<evidence type="ECO:0000313" key="2">
    <source>
        <dbReference type="Proteomes" id="UP000036958"/>
    </source>
</evidence>
<dbReference type="EMBL" id="LGIA01000182">
    <property type="protein sequence ID" value="KOH43565.1"/>
    <property type="molecule type" value="Genomic_DNA"/>
</dbReference>
<dbReference type="AlphaFoldDB" id="A0A0L8V503"/>
<dbReference type="Proteomes" id="UP000036958">
    <property type="component" value="Unassembled WGS sequence"/>
</dbReference>
<gene>
    <name evidence="1" type="ORF">NC99_36490</name>
</gene>
<proteinExistence type="predicted"/>
<keyword evidence="2" id="KW-1185">Reference proteome</keyword>
<comment type="caution">
    <text evidence="1">The sequence shown here is derived from an EMBL/GenBank/DDBJ whole genome shotgun (WGS) entry which is preliminary data.</text>
</comment>
<reference evidence="2" key="1">
    <citation type="submission" date="2015-07" db="EMBL/GenBank/DDBJ databases">
        <title>Genome sequencing of Sunxiuqinia dokdonensis strain SK.</title>
        <authorList>
            <person name="Ahn S."/>
            <person name="Kim B.-C."/>
        </authorList>
    </citation>
    <scope>NUCLEOTIDE SEQUENCE [LARGE SCALE GENOMIC DNA]</scope>
    <source>
        <strain evidence="2">SK</strain>
    </source>
</reference>
<organism evidence="1 2">
    <name type="scientific">Sunxiuqinia dokdonensis</name>
    <dbReference type="NCBI Taxonomy" id="1409788"/>
    <lineage>
        <taxon>Bacteria</taxon>
        <taxon>Pseudomonadati</taxon>
        <taxon>Bacteroidota</taxon>
        <taxon>Bacteroidia</taxon>
        <taxon>Marinilabiliales</taxon>
        <taxon>Prolixibacteraceae</taxon>
        <taxon>Sunxiuqinia</taxon>
    </lineage>
</organism>
<evidence type="ECO:0000313" key="1">
    <source>
        <dbReference type="EMBL" id="KOH43565.1"/>
    </source>
</evidence>
<accession>A0A0L8V503</accession>
<protein>
    <submittedName>
        <fullName evidence="1">Uncharacterized protein</fullName>
    </submittedName>
</protein>
<sequence length="45" mass="5299">MNDPGFHPHFYKSTHSYFQLFKASVYQNNKQTTAQLFFSDLKNLG</sequence>
<name>A0A0L8V503_9BACT</name>